<keyword evidence="8" id="KW-1185">Reference proteome</keyword>
<dbReference type="InterPro" id="IPR001792">
    <property type="entry name" value="Acylphosphatase-like_dom"/>
</dbReference>
<proteinExistence type="inferred from homology"/>
<dbReference type="STRING" id="187304.B0E33_24875"/>
<feature type="domain" description="Acylphosphatase-like" evidence="6">
    <location>
        <begin position="7"/>
        <end position="93"/>
    </location>
</feature>
<dbReference type="OrthoDB" id="5295388at2"/>
<dbReference type="PANTHER" id="PTHR47268">
    <property type="entry name" value="ACYLPHOSPHATASE"/>
    <property type="match status" value="1"/>
</dbReference>
<reference evidence="8" key="1">
    <citation type="submission" date="2015-07" db="EMBL/GenBank/DDBJ databases">
        <authorList>
            <person name="Rodrigo-Torres Lidia"/>
            <person name="Arahal R.David."/>
        </authorList>
    </citation>
    <scope>NUCLEOTIDE SEQUENCE [LARGE SCALE GENOMIC DNA]</scope>
    <source>
        <strain evidence="8">CECT 4801</strain>
    </source>
</reference>
<dbReference type="Proteomes" id="UP000048926">
    <property type="component" value="Unassembled WGS sequence"/>
</dbReference>
<keyword evidence="4 7" id="KW-0378">Hydrolase</keyword>
<comment type="similarity">
    <text evidence="1 5">Belongs to the acylphosphatase family.</text>
</comment>
<evidence type="ECO:0000259" key="6">
    <source>
        <dbReference type="PROSITE" id="PS51160"/>
    </source>
</evidence>
<comment type="catalytic activity">
    <reaction evidence="3 4">
        <text>an acyl phosphate + H2O = a carboxylate + phosphate + H(+)</text>
        <dbReference type="Rhea" id="RHEA:14965"/>
        <dbReference type="ChEBI" id="CHEBI:15377"/>
        <dbReference type="ChEBI" id="CHEBI:15378"/>
        <dbReference type="ChEBI" id="CHEBI:29067"/>
        <dbReference type="ChEBI" id="CHEBI:43474"/>
        <dbReference type="ChEBI" id="CHEBI:59918"/>
        <dbReference type="EC" id="3.6.1.7"/>
    </reaction>
</comment>
<evidence type="ECO:0000313" key="8">
    <source>
        <dbReference type="Proteomes" id="UP000048926"/>
    </source>
</evidence>
<dbReference type="SUPFAM" id="SSF54975">
    <property type="entry name" value="Acylphosphatase/BLUF domain-like"/>
    <property type="match status" value="1"/>
</dbReference>
<dbReference type="EC" id="3.6.1.7" evidence="2 4"/>
<dbReference type="EMBL" id="CXST01000001">
    <property type="protein sequence ID" value="CTQ42621.1"/>
    <property type="molecule type" value="Genomic_DNA"/>
</dbReference>
<evidence type="ECO:0000256" key="2">
    <source>
        <dbReference type="ARBA" id="ARBA00012150"/>
    </source>
</evidence>
<dbReference type="PANTHER" id="PTHR47268:SF4">
    <property type="entry name" value="ACYLPHOSPHATASE"/>
    <property type="match status" value="1"/>
</dbReference>
<dbReference type="Pfam" id="PF00708">
    <property type="entry name" value="Acylphosphatase"/>
    <property type="match status" value="1"/>
</dbReference>
<evidence type="ECO:0000256" key="1">
    <source>
        <dbReference type="ARBA" id="ARBA00005614"/>
    </source>
</evidence>
<sequence>MTADPLTVHVLIEGRVQGVGYRAWCAGEAEDRALAGWVRNLSSGGVEAVFSGPSDTVVDMLDVLWHGPSLARVNLVKDLEPVEPCSGAFEVRDTA</sequence>
<evidence type="ECO:0000256" key="4">
    <source>
        <dbReference type="PROSITE-ProRule" id="PRU00520"/>
    </source>
</evidence>
<dbReference type="PROSITE" id="PS00151">
    <property type="entry name" value="ACYLPHOSPHATASE_2"/>
    <property type="match status" value="1"/>
</dbReference>
<feature type="active site" evidence="4">
    <location>
        <position position="22"/>
    </location>
</feature>
<dbReference type="Gene3D" id="3.30.70.100">
    <property type="match status" value="1"/>
</dbReference>
<dbReference type="PROSITE" id="PS51160">
    <property type="entry name" value="ACYLPHOSPHATASE_3"/>
    <property type="match status" value="1"/>
</dbReference>
<dbReference type="InterPro" id="IPR020456">
    <property type="entry name" value="Acylphosphatase"/>
</dbReference>
<evidence type="ECO:0000313" key="7">
    <source>
        <dbReference type="EMBL" id="CTQ42621.1"/>
    </source>
</evidence>
<dbReference type="KEGG" id="lagg:B0E33_24875"/>
<dbReference type="InterPro" id="IPR036046">
    <property type="entry name" value="Acylphosphatase-like_dom_sf"/>
</dbReference>
<dbReference type="AlphaFoldDB" id="A0A0M6XXP0"/>
<evidence type="ECO:0000256" key="3">
    <source>
        <dbReference type="ARBA" id="ARBA00047645"/>
    </source>
</evidence>
<protein>
    <recommendedName>
        <fullName evidence="2 4">acylphosphatase</fullName>
        <ecNumber evidence="2 4">3.6.1.7</ecNumber>
    </recommendedName>
</protein>
<gene>
    <name evidence="7" type="primary">acyP</name>
    <name evidence="7" type="ORF">LAL4801_01053</name>
</gene>
<dbReference type="RefSeq" id="WP_022998281.1">
    <property type="nucleotide sequence ID" value="NZ_CP045622.1"/>
</dbReference>
<organism evidence="7 8">
    <name type="scientific">Roseibium aggregatum</name>
    <dbReference type="NCBI Taxonomy" id="187304"/>
    <lineage>
        <taxon>Bacteria</taxon>
        <taxon>Pseudomonadati</taxon>
        <taxon>Pseudomonadota</taxon>
        <taxon>Alphaproteobacteria</taxon>
        <taxon>Hyphomicrobiales</taxon>
        <taxon>Stappiaceae</taxon>
        <taxon>Roseibium</taxon>
    </lineage>
</organism>
<evidence type="ECO:0000256" key="5">
    <source>
        <dbReference type="RuleBase" id="RU004168"/>
    </source>
</evidence>
<dbReference type="InterPro" id="IPR017968">
    <property type="entry name" value="Acylphosphatase_CS"/>
</dbReference>
<dbReference type="PRINTS" id="PR00112">
    <property type="entry name" value="ACYLPHPHTASE"/>
</dbReference>
<name>A0A0M6XXP0_9HYPH</name>
<accession>A0A0M6XXP0</accession>
<feature type="active site" evidence="4">
    <location>
        <position position="40"/>
    </location>
</feature>
<dbReference type="GO" id="GO:0003998">
    <property type="term" value="F:acylphosphatase activity"/>
    <property type="evidence" value="ECO:0007669"/>
    <property type="project" value="UniProtKB-EC"/>
</dbReference>